<reference evidence="2 3" key="1">
    <citation type="submission" date="2021-04" db="EMBL/GenBank/DDBJ databases">
        <authorList>
            <person name="Sun C."/>
        </authorList>
    </citation>
    <scope>NUCLEOTIDE SEQUENCE [LARGE SCALE GENOMIC DNA]</scope>
    <source>
        <strain evidence="2 3">A79</strain>
    </source>
</reference>
<dbReference type="Gene3D" id="1.20.1600.10">
    <property type="entry name" value="Outer membrane efflux proteins (OEP)"/>
    <property type="match status" value="1"/>
</dbReference>
<proteinExistence type="predicted"/>
<evidence type="ECO:0000313" key="3">
    <source>
        <dbReference type="Proteomes" id="UP000679722"/>
    </source>
</evidence>
<feature type="signal peptide" evidence="1">
    <location>
        <begin position="1"/>
        <end position="22"/>
    </location>
</feature>
<name>A0ABS5HDS8_9GAMM</name>
<accession>A0ABS5HDS8</accession>
<dbReference type="Proteomes" id="UP000679722">
    <property type="component" value="Unassembled WGS sequence"/>
</dbReference>
<dbReference type="SUPFAM" id="SSF56954">
    <property type="entry name" value="Outer membrane efflux proteins (OEP)"/>
    <property type="match status" value="1"/>
</dbReference>
<sequence length="427" mass="48890">MRSSKKYLFGMGLLVMACRVQANEYPIGLEEVYQSALSVSNEYRALEQESRSAKALSDSENKYYLPTLSLTSEWYQYYGAETPDPEEEDTLKLNAEIKLWGSGVADKISAAGSNLEASQLLVFGESLSVYHTVLRYLAKIERTRVFLADNENIERRLKVYLEKQRNSSIEGASAMSSLKEAELEYSRFKDSVDRIRASIDQMFRSLREETNYQTDYPRDVGISVAMLEQLLAQDIASITEMNIVQSNLELRNRNLLLDYQLKTAKAQRERFTVSLVNETQFEVFGSDDWDSGETKTDSYIGFEATYDLFNYQNSQGQKSAYHLYDAESERVDLLRLQLISQLNSLQKEFLDIKDKRESLMEQILLNEDLVTTQESELLIDKLEYVDIVQSLSGLSSSYTTLLDYELSLIDAVVDTMSLRSEKFASND</sequence>
<keyword evidence="1" id="KW-0732">Signal</keyword>
<dbReference type="RefSeq" id="WP_211537243.1">
    <property type="nucleotide sequence ID" value="NZ_JAGSSV010000020.1"/>
</dbReference>
<keyword evidence="3" id="KW-1185">Reference proteome</keyword>
<organism evidence="2 3">
    <name type="scientific">Marinomonas vulgaris</name>
    <dbReference type="NCBI Taxonomy" id="2823372"/>
    <lineage>
        <taxon>Bacteria</taxon>
        <taxon>Pseudomonadati</taxon>
        <taxon>Pseudomonadota</taxon>
        <taxon>Gammaproteobacteria</taxon>
        <taxon>Oceanospirillales</taxon>
        <taxon>Oceanospirillaceae</taxon>
        <taxon>Marinomonas</taxon>
    </lineage>
</organism>
<evidence type="ECO:0000256" key="1">
    <source>
        <dbReference type="SAM" id="SignalP"/>
    </source>
</evidence>
<reference evidence="3" key="2">
    <citation type="submission" date="2023-07" db="EMBL/GenBank/DDBJ databases">
        <title>Marinomonas vulgaris A79, complete genome.</title>
        <authorList>
            <person name="Ying J.-J."/>
        </authorList>
    </citation>
    <scope>NUCLEOTIDE SEQUENCE [LARGE SCALE GENOMIC DNA]</scope>
    <source>
        <strain evidence="3">A79</strain>
    </source>
</reference>
<dbReference type="EMBL" id="JAGSSV010000020">
    <property type="protein sequence ID" value="MBR7889797.1"/>
    <property type="molecule type" value="Genomic_DNA"/>
</dbReference>
<comment type="caution">
    <text evidence="2">The sequence shown here is derived from an EMBL/GenBank/DDBJ whole genome shotgun (WGS) entry which is preliminary data.</text>
</comment>
<gene>
    <name evidence="2" type="ORF">J9B83_12730</name>
</gene>
<protein>
    <submittedName>
        <fullName evidence="2">TolC family protein</fullName>
    </submittedName>
</protein>
<feature type="chain" id="PRO_5046937253" evidence="1">
    <location>
        <begin position="23"/>
        <end position="427"/>
    </location>
</feature>
<evidence type="ECO:0000313" key="2">
    <source>
        <dbReference type="EMBL" id="MBR7889797.1"/>
    </source>
</evidence>
<dbReference type="PROSITE" id="PS51257">
    <property type="entry name" value="PROKAR_LIPOPROTEIN"/>
    <property type="match status" value="1"/>
</dbReference>